<dbReference type="InterPro" id="IPR041916">
    <property type="entry name" value="Anti_sigma_zinc_sf"/>
</dbReference>
<feature type="domain" description="Putative zinc-finger" evidence="1">
    <location>
        <begin position="14"/>
        <end position="47"/>
    </location>
</feature>
<dbReference type="EMBL" id="CADCTX010000892">
    <property type="protein sequence ID" value="CAA9357255.1"/>
    <property type="molecule type" value="Genomic_DNA"/>
</dbReference>
<dbReference type="InterPro" id="IPR027383">
    <property type="entry name" value="Znf_put"/>
</dbReference>
<dbReference type="Pfam" id="PF13490">
    <property type="entry name" value="zf-HC2"/>
    <property type="match status" value="1"/>
</dbReference>
<evidence type="ECO:0000259" key="1">
    <source>
        <dbReference type="Pfam" id="PF13490"/>
    </source>
</evidence>
<dbReference type="Gene3D" id="1.10.10.1320">
    <property type="entry name" value="Anti-sigma factor, zinc-finger domain"/>
    <property type="match status" value="1"/>
</dbReference>
<reference evidence="2" key="1">
    <citation type="submission" date="2020-02" db="EMBL/GenBank/DDBJ databases">
        <authorList>
            <person name="Meier V. D."/>
        </authorList>
    </citation>
    <scope>NUCLEOTIDE SEQUENCE</scope>
    <source>
        <strain evidence="2">AVDCRST_MAG40</strain>
    </source>
</reference>
<dbReference type="AlphaFoldDB" id="A0A6J4ME80"/>
<evidence type="ECO:0000313" key="2">
    <source>
        <dbReference type="EMBL" id="CAA9357255.1"/>
    </source>
</evidence>
<organism evidence="2">
    <name type="scientific">uncultured Gemmatimonadaceae bacterium</name>
    <dbReference type="NCBI Taxonomy" id="246130"/>
    <lineage>
        <taxon>Bacteria</taxon>
        <taxon>Pseudomonadati</taxon>
        <taxon>Gemmatimonadota</taxon>
        <taxon>Gemmatimonadia</taxon>
        <taxon>Gemmatimonadales</taxon>
        <taxon>Gemmatimonadaceae</taxon>
        <taxon>environmental samples</taxon>
    </lineage>
</organism>
<sequence length="90" mass="9774">MTSDGPTGDAALDCLAVVTRLWDYLDGRLTPDEVRALDAHLDACAACPPHFEFERAFLAAVSASRAEERDVTTIRERVLTALQARGFVAP</sequence>
<name>A0A6J4ME80_9BACT</name>
<accession>A0A6J4ME80</accession>
<protein>
    <recommendedName>
        <fullName evidence="1">Putative zinc-finger domain-containing protein</fullName>
    </recommendedName>
</protein>
<proteinExistence type="predicted"/>
<gene>
    <name evidence="2" type="ORF">AVDCRST_MAG40-3241</name>
</gene>